<dbReference type="GO" id="GO:0005886">
    <property type="term" value="C:plasma membrane"/>
    <property type="evidence" value="ECO:0007669"/>
    <property type="project" value="TreeGrafter"/>
</dbReference>
<comment type="catalytic activity">
    <reaction evidence="2">
        <text>2 GTP = 3',3'-c-di-GMP + 2 diphosphate</text>
        <dbReference type="Rhea" id="RHEA:24898"/>
        <dbReference type="ChEBI" id="CHEBI:33019"/>
        <dbReference type="ChEBI" id="CHEBI:37565"/>
        <dbReference type="ChEBI" id="CHEBI:58805"/>
        <dbReference type="EC" id="2.7.7.65"/>
    </reaction>
</comment>
<evidence type="ECO:0000313" key="7">
    <source>
        <dbReference type="Proteomes" id="UP000287766"/>
    </source>
</evidence>
<evidence type="ECO:0000256" key="4">
    <source>
        <dbReference type="SAM" id="Phobius"/>
    </source>
</evidence>
<keyword evidence="4" id="KW-0472">Membrane</keyword>
<dbReference type="Proteomes" id="UP000287766">
    <property type="component" value="Unassembled WGS sequence"/>
</dbReference>
<dbReference type="Pfam" id="PF00990">
    <property type="entry name" value="GGDEF"/>
    <property type="match status" value="1"/>
</dbReference>
<keyword evidence="4" id="KW-1133">Transmembrane helix</keyword>
<dbReference type="CDD" id="cd12914">
    <property type="entry name" value="PDC1_DGC_like"/>
    <property type="match status" value="1"/>
</dbReference>
<dbReference type="EMBL" id="PIPR01000003">
    <property type="protein sequence ID" value="RUO39237.1"/>
    <property type="molecule type" value="Genomic_DNA"/>
</dbReference>
<dbReference type="GO" id="GO:0052621">
    <property type="term" value="F:diguanylate cyclase activity"/>
    <property type="evidence" value="ECO:0007669"/>
    <property type="project" value="UniProtKB-EC"/>
</dbReference>
<dbReference type="InterPro" id="IPR000160">
    <property type="entry name" value="GGDEF_dom"/>
</dbReference>
<sequence length="682" mass="77166">MNAFFSLPLYGLVTLHIGQMFVILALMTRGLPAALIAGMISTAGLYYETSNAFFFVTLSLELIVMLWLNRRGLSFLLSNFIYWLVIGAPISYIYLESADSLPTDFMVLVLVKLMLNGILYTAMASTIYHVLPMSWRFVSRPPVAPTLFGRIFYLSFISIMIPSLIIALILTARGAKQAEEQIVGDLYRKANNARLITRDLIAEHERVVNQLADTLAITDVNEHQALLTQTQINYPSFLTMLIANRDGYITHGAPDSFFDTLRTQPFEELSVSDRDYFRRAVENKSSFVSSVFIGRGFGADSIIAVSAAIIRDGEVVGVAEGSLNLPKLSSLEERQDIGLNDQLLVITDAYNRVVYASEATNLEVYDVYTPTTTHNVYTRAINMTRLNSRNYLIANASNQYGWNIYVMSRPQQITQVFTDNLLVFLFSLFGVTALFLLVTHKFSRDITRPLETLVDHMTSDASVEEIENNDGMTTELQAISGQLSKARRLMLDFNRQLKQQVQDKTQELEALNKRLHQLSQEDGLTELLNRRTFDELTRKLYSKRCMKQLPVHMLLMDIDNFKDINDSMGHPIGDECIVSVAKELQRFFNHEDELVSRYGGEEFAVVSTASSGSLLERLEQFRSALTRSCVVDGTIIPMTVSAGLLSIEKDFNLTYTDLMIRVDQLLYTSKREGRDRVTHELR</sequence>
<keyword evidence="3" id="KW-0175">Coiled coil</keyword>
<dbReference type="Gene3D" id="3.30.450.20">
    <property type="entry name" value="PAS domain"/>
    <property type="match status" value="1"/>
</dbReference>
<evidence type="ECO:0000256" key="2">
    <source>
        <dbReference type="ARBA" id="ARBA00034247"/>
    </source>
</evidence>
<name>A0A7Z7ESU5_9GAMM</name>
<dbReference type="PANTHER" id="PTHR45138">
    <property type="entry name" value="REGULATORY COMPONENTS OF SENSORY TRANSDUCTION SYSTEM"/>
    <property type="match status" value="1"/>
</dbReference>
<dbReference type="PROSITE" id="PS50887">
    <property type="entry name" value="GGDEF"/>
    <property type="match status" value="1"/>
</dbReference>
<feature type="domain" description="GGDEF" evidence="5">
    <location>
        <begin position="549"/>
        <end position="682"/>
    </location>
</feature>
<gene>
    <name evidence="6" type="ORF">CWE22_10830</name>
</gene>
<dbReference type="EC" id="2.7.7.65" evidence="1"/>
<dbReference type="SUPFAM" id="SSF55073">
    <property type="entry name" value="Nucleotide cyclase"/>
    <property type="match status" value="1"/>
</dbReference>
<accession>A0A7Z7ESU5</accession>
<proteinExistence type="predicted"/>
<keyword evidence="7" id="KW-1185">Reference proteome</keyword>
<dbReference type="InterPro" id="IPR043128">
    <property type="entry name" value="Rev_trsase/Diguanyl_cyclase"/>
</dbReference>
<feature type="coiled-coil region" evidence="3">
    <location>
        <begin position="494"/>
        <end position="521"/>
    </location>
</feature>
<dbReference type="SMART" id="SM00267">
    <property type="entry name" value="GGDEF"/>
    <property type="match status" value="1"/>
</dbReference>
<dbReference type="NCBIfam" id="TIGR00254">
    <property type="entry name" value="GGDEF"/>
    <property type="match status" value="1"/>
</dbReference>
<dbReference type="AlphaFoldDB" id="A0A7Z7ESU5"/>
<dbReference type="PANTHER" id="PTHR45138:SF9">
    <property type="entry name" value="DIGUANYLATE CYCLASE DGCM-RELATED"/>
    <property type="match status" value="1"/>
</dbReference>
<comment type="caution">
    <text evidence="6">The sequence shown here is derived from an EMBL/GenBank/DDBJ whole genome shotgun (WGS) entry which is preliminary data.</text>
</comment>
<evidence type="ECO:0000313" key="6">
    <source>
        <dbReference type="EMBL" id="RUO39237.1"/>
    </source>
</evidence>
<evidence type="ECO:0000259" key="5">
    <source>
        <dbReference type="PROSITE" id="PS50887"/>
    </source>
</evidence>
<feature type="transmembrane region" description="Helical" evidence="4">
    <location>
        <begin position="417"/>
        <end position="438"/>
    </location>
</feature>
<evidence type="ECO:0000256" key="1">
    <source>
        <dbReference type="ARBA" id="ARBA00012528"/>
    </source>
</evidence>
<feature type="transmembrane region" description="Helical" evidence="4">
    <location>
        <begin position="75"/>
        <end position="95"/>
    </location>
</feature>
<feature type="transmembrane region" description="Helical" evidence="4">
    <location>
        <begin position="52"/>
        <end position="69"/>
    </location>
</feature>
<feature type="transmembrane region" description="Helical" evidence="4">
    <location>
        <begin position="107"/>
        <end position="131"/>
    </location>
</feature>
<evidence type="ECO:0000256" key="3">
    <source>
        <dbReference type="SAM" id="Coils"/>
    </source>
</evidence>
<dbReference type="CDD" id="cd01949">
    <property type="entry name" value="GGDEF"/>
    <property type="match status" value="1"/>
</dbReference>
<dbReference type="InterPro" id="IPR050469">
    <property type="entry name" value="Diguanylate_Cyclase"/>
</dbReference>
<keyword evidence="4" id="KW-0812">Transmembrane</keyword>
<feature type="transmembrane region" description="Helical" evidence="4">
    <location>
        <begin position="151"/>
        <end position="172"/>
    </location>
</feature>
<dbReference type="GO" id="GO:1902201">
    <property type="term" value="P:negative regulation of bacterial-type flagellum-dependent cell motility"/>
    <property type="evidence" value="ECO:0007669"/>
    <property type="project" value="TreeGrafter"/>
</dbReference>
<organism evidence="6 7">
    <name type="scientific">Pseudidiomarina aestuarii</name>
    <dbReference type="NCBI Taxonomy" id="624146"/>
    <lineage>
        <taxon>Bacteria</taxon>
        <taxon>Pseudomonadati</taxon>
        <taxon>Pseudomonadota</taxon>
        <taxon>Gammaproteobacteria</taxon>
        <taxon>Alteromonadales</taxon>
        <taxon>Idiomarinaceae</taxon>
        <taxon>Pseudidiomarina</taxon>
    </lineage>
</organism>
<dbReference type="InterPro" id="IPR029787">
    <property type="entry name" value="Nucleotide_cyclase"/>
</dbReference>
<dbReference type="Gene3D" id="3.30.70.270">
    <property type="match status" value="1"/>
</dbReference>
<protein>
    <recommendedName>
        <fullName evidence="1">diguanylate cyclase</fullName>
        <ecNumber evidence="1">2.7.7.65</ecNumber>
    </recommendedName>
</protein>
<reference evidence="7" key="1">
    <citation type="journal article" date="2018" name="Front. Microbiol.">
        <title>Genome-Based Analysis Reveals the Taxonomy and Diversity of the Family Idiomarinaceae.</title>
        <authorList>
            <person name="Liu Y."/>
            <person name="Lai Q."/>
            <person name="Shao Z."/>
        </authorList>
    </citation>
    <scope>NUCLEOTIDE SEQUENCE [LARGE SCALE GENOMIC DNA]</scope>
    <source>
        <strain evidence="7">KYW314</strain>
    </source>
</reference>
<dbReference type="GO" id="GO:0043709">
    <property type="term" value="P:cell adhesion involved in single-species biofilm formation"/>
    <property type="evidence" value="ECO:0007669"/>
    <property type="project" value="TreeGrafter"/>
</dbReference>